<proteinExistence type="predicted"/>
<feature type="signal peptide" evidence="1">
    <location>
        <begin position="1"/>
        <end position="18"/>
    </location>
</feature>
<evidence type="ECO:0000313" key="3">
    <source>
        <dbReference type="Proteomes" id="UP001595952"/>
    </source>
</evidence>
<keyword evidence="3" id="KW-1185">Reference proteome</keyword>
<protein>
    <submittedName>
        <fullName evidence="2">Uncharacterized protein</fullName>
    </submittedName>
</protein>
<dbReference type="RefSeq" id="WP_380059895.1">
    <property type="nucleotide sequence ID" value="NZ_JBHSEI010000001.1"/>
</dbReference>
<sequence>MKRFFVLLLLAASGAAQASLAWAGADATTSGFGVHAGLALLPVPFLGTLGVEASGERGWNDQSPSRLAAGLTLRDLNLPLTRVDAFATLGGEYRTTTAAQSSQLLGYAEAGLRGPLLGPAGWRAFARANTAGHFGAGLGLELRF</sequence>
<dbReference type="EMBL" id="JBHSEI010000001">
    <property type="protein sequence ID" value="MFC4636849.1"/>
    <property type="molecule type" value="Genomic_DNA"/>
</dbReference>
<evidence type="ECO:0000313" key="2">
    <source>
        <dbReference type="EMBL" id="MFC4636849.1"/>
    </source>
</evidence>
<organism evidence="2 3">
    <name type="scientific">Deinococcus hohokamensis</name>
    <dbReference type="NCBI Taxonomy" id="309883"/>
    <lineage>
        <taxon>Bacteria</taxon>
        <taxon>Thermotogati</taxon>
        <taxon>Deinococcota</taxon>
        <taxon>Deinococci</taxon>
        <taxon>Deinococcales</taxon>
        <taxon>Deinococcaceae</taxon>
        <taxon>Deinococcus</taxon>
    </lineage>
</organism>
<dbReference type="Proteomes" id="UP001595952">
    <property type="component" value="Unassembled WGS sequence"/>
</dbReference>
<comment type="caution">
    <text evidence="2">The sequence shown here is derived from an EMBL/GenBank/DDBJ whole genome shotgun (WGS) entry which is preliminary data.</text>
</comment>
<feature type="chain" id="PRO_5045337949" evidence="1">
    <location>
        <begin position="19"/>
        <end position="144"/>
    </location>
</feature>
<keyword evidence="1" id="KW-0732">Signal</keyword>
<accession>A0ABV9I3U4</accession>
<reference evidence="3" key="1">
    <citation type="journal article" date="2019" name="Int. J. Syst. Evol. Microbiol.">
        <title>The Global Catalogue of Microorganisms (GCM) 10K type strain sequencing project: providing services to taxonomists for standard genome sequencing and annotation.</title>
        <authorList>
            <consortium name="The Broad Institute Genomics Platform"/>
            <consortium name="The Broad Institute Genome Sequencing Center for Infectious Disease"/>
            <person name="Wu L."/>
            <person name="Ma J."/>
        </authorList>
    </citation>
    <scope>NUCLEOTIDE SEQUENCE [LARGE SCALE GENOMIC DNA]</scope>
    <source>
        <strain evidence="3">CCUG 55995</strain>
    </source>
</reference>
<evidence type="ECO:0000256" key="1">
    <source>
        <dbReference type="SAM" id="SignalP"/>
    </source>
</evidence>
<name>A0ABV9I3U4_9DEIO</name>
<gene>
    <name evidence="2" type="ORF">ACFO0D_00710</name>
</gene>